<reference evidence="2 3" key="1">
    <citation type="submission" date="2019-05" db="EMBL/GenBank/DDBJ databases">
        <title>We sequenced the genome of Paenibacillus hemerocallicola KCTC 33185 for further insight into its adaptation and study the phylogeny of Paenibacillus.</title>
        <authorList>
            <person name="Narsing Rao M.P."/>
        </authorList>
    </citation>
    <scope>NUCLEOTIDE SEQUENCE [LARGE SCALE GENOMIC DNA]</scope>
    <source>
        <strain evidence="2 3">KCTC 33185</strain>
    </source>
</reference>
<organism evidence="2 3">
    <name type="scientific">Paenibacillus hemerocallicola</name>
    <dbReference type="NCBI Taxonomy" id="1172614"/>
    <lineage>
        <taxon>Bacteria</taxon>
        <taxon>Bacillati</taxon>
        <taxon>Bacillota</taxon>
        <taxon>Bacilli</taxon>
        <taxon>Bacillales</taxon>
        <taxon>Paenibacillaceae</taxon>
        <taxon>Paenibacillus</taxon>
    </lineage>
</organism>
<dbReference type="EMBL" id="VDCQ01000068">
    <property type="protein sequence ID" value="TNJ61988.1"/>
    <property type="molecule type" value="Genomic_DNA"/>
</dbReference>
<keyword evidence="3" id="KW-1185">Reference proteome</keyword>
<accession>A0A5C4SYV1</accession>
<gene>
    <name evidence="2" type="ORF">FE784_33110</name>
</gene>
<proteinExistence type="predicted"/>
<sequence>MCESVREPVAGANRCGRHAEWTSEHPDRDGSDCGSLSRAERVGSGGKPTRYPWARYRQRISVHAFFGAAG</sequence>
<protein>
    <submittedName>
        <fullName evidence="2">Uncharacterized protein</fullName>
    </submittedName>
</protein>
<comment type="caution">
    <text evidence="2">The sequence shown here is derived from an EMBL/GenBank/DDBJ whole genome shotgun (WGS) entry which is preliminary data.</text>
</comment>
<feature type="region of interest" description="Disordered" evidence="1">
    <location>
        <begin position="1"/>
        <end position="50"/>
    </location>
</feature>
<evidence type="ECO:0000256" key="1">
    <source>
        <dbReference type="SAM" id="MobiDB-lite"/>
    </source>
</evidence>
<dbReference type="AlphaFoldDB" id="A0A5C4SYV1"/>
<name>A0A5C4SYV1_9BACL</name>
<evidence type="ECO:0000313" key="3">
    <source>
        <dbReference type="Proteomes" id="UP000307943"/>
    </source>
</evidence>
<dbReference type="Proteomes" id="UP000307943">
    <property type="component" value="Unassembled WGS sequence"/>
</dbReference>
<evidence type="ECO:0000313" key="2">
    <source>
        <dbReference type="EMBL" id="TNJ61988.1"/>
    </source>
</evidence>
<feature type="compositionally biased region" description="Basic and acidic residues" evidence="1">
    <location>
        <begin position="17"/>
        <end position="31"/>
    </location>
</feature>